<dbReference type="GO" id="GO:0016787">
    <property type="term" value="F:hydrolase activity"/>
    <property type="evidence" value="ECO:0007669"/>
    <property type="project" value="UniProtKB-KW"/>
</dbReference>
<feature type="domain" description="Nudix hydrolase" evidence="2">
    <location>
        <begin position="4"/>
        <end position="138"/>
    </location>
</feature>
<reference evidence="3 4" key="1">
    <citation type="submission" date="2018-11" db="EMBL/GenBank/DDBJ databases">
        <title>Aureibaculum marinum gen. nov., sp. nov., a member of the family Flavobacteriaceae isolated from the Bohai Sea.</title>
        <authorList>
            <person name="Ji X."/>
        </authorList>
    </citation>
    <scope>NUCLEOTIDE SEQUENCE [LARGE SCALE GENOMIC DNA]</scope>
    <source>
        <strain evidence="3 4">BH-SD17</strain>
    </source>
</reference>
<dbReference type="PANTHER" id="PTHR43736:SF2">
    <property type="entry name" value="MUTT_NUDIX FAMILY PROTEIN"/>
    <property type="match status" value="1"/>
</dbReference>
<accession>A0A3N4NTA3</accession>
<evidence type="ECO:0000259" key="2">
    <source>
        <dbReference type="PROSITE" id="PS51462"/>
    </source>
</evidence>
<dbReference type="OrthoDB" id="9810648at2"/>
<sequence>MKQELRKAVMAVIVNEEGKVLIGSSPRDGGYKFPQGGLEQGEHFLDGIIRELKEELGVTITTRDIDQSYNETVGYVYPDEEKYIFKRQELNIVKIIYNPSIKLIPQDDEFDELIWIFPSELPKYNTDFRAKAYEKALKICGLL</sequence>
<proteinExistence type="predicted"/>
<dbReference type="PROSITE" id="PS00893">
    <property type="entry name" value="NUDIX_BOX"/>
    <property type="match status" value="1"/>
</dbReference>
<comment type="caution">
    <text evidence="3">The sequence shown here is derived from an EMBL/GenBank/DDBJ whole genome shotgun (WGS) entry which is preliminary data.</text>
</comment>
<evidence type="ECO:0000313" key="3">
    <source>
        <dbReference type="EMBL" id="RPD99561.1"/>
    </source>
</evidence>
<keyword evidence="1 3" id="KW-0378">Hydrolase</keyword>
<dbReference type="PANTHER" id="PTHR43736">
    <property type="entry name" value="ADP-RIBOSE PYROPHOSPHATASE"/>
    <property type="match status" value="1"/>
</dbReference>
<dbReference type="InterPro" id="IPR015797">
    <property type="entry name" value="NUDIX_hydrolase-like_dom_sf"/>
</dbReference>
<gene>
    <name evidence="3" type="ORF">EGM88_03170</name>
</gene>
<name>A0A3N4NTA3_9FLAO</name>
<dbReference type="Pfam" id="PF00293">
    <property type="entry name" value="NUDIX"/>
    <property type="match status" value="1"/>
</dbReference>
<keyword evidence="4" id="KW-1185">Reference proteome</keyword>
<organism evidence="3 4">
    <name type="scientific">Aureibaculum marinum</name>
    <dbReference type="NCBI Taxonomy" id="2487930"/>
    <lineage>
        <taxon>Bacteria</taxon>
        <taxon>Pseudomonadati</taxon>
        <taxon>Bacteroidota</taxon>
        <taxon>Flavobacteriia</taxon>
        <taxon>Flavobacteriales</taxon>
        <taxon>Flavobacteriaceae</taxon>
        <taxon>Aureibaculum</taxon>
    </lineage>
</organism>
<dbReference type="InterPro" id="IPR020084">
    <property type="entry name" value="NUDIX_hydrolase_CS"/>
</dbReference>
<dbReference type="EMBL" id="RPFJ01000003">
    <property type="protein sequence ID" value="RPD99561.1"/>
    <property type="molecule type" value="Genomic_DNA"/>
</dbReference>
<dbReference type="SUPFAM" id="SSF55811">
    <property type="entry name" value="Nudix"/>
    <property type="match status" value="1"/>
</dbReference>
<dbReference type="PROSITE" id="PS51462">
    <property type="entry name" value="NUDIX"/>
    <property type="match status" value="1"/>
</dbReference>
<dbReference type="InterPro" id="IPR000086">
    <property type="entry name" value="NUDIX_hydrolase_dom"/>
</dbReference>
<dbReference type="AlphaFoldDB" id="A0A3N4NTA3"/>
<evidence type="ECO:0000313" key="4">
    <source>
        <dbReference type="Proteomes" id="UP000270856"/>
    </source>
</evidence>
<dbReference type="RefSeq" id="WP_123896526.1">
    <property type="nucleotide sequence ID" value="NZ_RPFJ01000003.1"/>
</dbReference>
<dbReference type="Gene3D" id="3.90.79.10">
    <property type="entry name" value="Nucleoside Triphosphate Pyrophosphohydrolase"/>
    <property type="match status" value="1"/>
</dbReference>
<dbReference type="Proteomes" id="UP000270856">
    <property type="component" value="Unassembled WGS sequence"/>
</dbReference>
<evidence type="ECO:0000256" key="1">
    <source>
        <dbReference type="ARBA" id="ARBA00022801"/>
    </source>
</evidence>
<protein>
    <submittedName>
        <fullName evidence="3">NUDIX hydrolase</fullName>
    </submittedName>
</protein>